<dbReference type="InterPro" id="IPR003593">
    <property type="entry name" value="AAA+_ATPase"/>
</dbReference>
<evidence type="ECO:0000313" key="5">
    <source>
        <dbReference type="Proteomes" id="UP001596157"/>
    </source>
</evidence>
<sequence length="710" mass="75919">MAWLVLVGVGVRHRVSRAYVSWVTYWPALAYLGIAGRALARWQGWRWLATAARRTARLVWTGARRVLVPLWRWAGPWCRDAGAWLVHIAPRLAARLAWRGVRVAVWWLAVRGMPGVVRLSGLAVVGAGWLLARIGRYVLAYRDYGPLVRELEVEGARAHRVKQARDAWRRTAYRRLTLVTLLCGGLALGVSAVVSRHGAAAGWAAALTGWAVLAGIGRARRPRSDRPGMPAMPEPDPTEPFPIADAHTRAQAADCVSRAVTAEGIELRAVESAQRRAWGWETAVVLRKGTPAGLVAKVAELETTLDLPSGGVLAAPDRARRARVVLRLAERDPFAGIALAPDHPPASLSLRDPQTVGVRMTGEPLRLSLLGVHGVVIGGPGSGKSQTLRTLADAVSACVDAVVWDLDPAGNGLEVLGGAVARSERDARGVEDALAEALAMAEARPKLLSGLGMGDAWDVSAERPAVIVFCDEYPRLSDRAKSLAVDLIRVGRKARVTVILASSEATSDTLGAAVAEFTALKVMHACRHADVRLTLGANMVAEGWRPDRLNPATGESPEDAGVCYVHAAGARDPILNKISLVPSGRAKVNGSHRAARGLPRIDVATRDAARALTPAAVADGSAEPVDQAGVADVLAAFGADDRLWTDTLLSRLADVDGRYRGWTAEDLAGVLAPLGVRSAQVKIGQRNRNGYRRDPIQGAWEGRRSRGEQP</sequence>
<feature type="transmembrane region" description="Helical" evidence="2">
    <location>
        <begin position="172"/>
        <end position="194"/>
    </location>
</feature>
<feature type="compositionally biased region" description="Basic and acidic residues" evidence="1">
    <location>
        <begin position="691"/>
        <end position="710"/>
    </location>
</feature>
<keyword evidence="2" id="KW-0472">Membrane</keyword>
<feature type="transmembrane region" description="Helical" evidence="2">
    <location>
        <begin position="200"/>
        <end position="219"/>
    </location>
</feature>
<keyword evidence="5" id="KW-1185">Reference proteome</keyword>
<keyword evidence="2" id="KW-1133">Transmembrane helix</keyword>
<comment type="caution">
    <text evidence="4">The sequence shown here is derived from an EMBL/GenBank/DDBJ whole genome shotgun (WGS) entry which is preliminary data.</text>
</comment>
<dbReference type="SUPFAM" id="SSF52540">
    <property type="entry name" value="P-loop containing nucleoside triphosphate hydrolases"/>
    <property type="match status" value="1"/>
</dbReference>
<name>A0ABW0EUS0_9PSEU</name>
<proteinExistence type="predicted"/>
<dbReference type="InterPro" id="IPR027417">
    <property type="entry name" value="P-loop_NTPase"/>
</dbReference>
<dbReference type="EMBL" id="JBHSKF010000013">
    <property type="protein sequence ID" value="MFC5289909.1"/>
    <property type="molecule type" value="Genomic_DNA"/>
</dbReference>
<dbReference type="Proteomes" id="UP001596157">
    <property type="component" value="Unassembled WGS sequence"/>
</dbReference>
<evidence type="ECO:0000256" key="1">
    <source>
        <dbReference type="SAM" id="MobiDB-lite"/>
    </source>
</evidence>
<evidence type="ECO:0000259" key="3">
    <source>
        <dbReference type="SMART" id="SM00382"/>
    </source>
</evidence>
<reference evidence="5" key="1">
    <citation type="journal article" date="2019" name="Int. J. Syst. Evol. Microbiol.">
        <title>The Global Catalogue of Microorganisms (GCM) 10K type strain sequencing project: providing services to taxonomists for standard genome sequencing and annotation.</title>
        <authorList>
            <consortium name="The Broad Institute Genomics Platform"/>
            <consortium name="The Broad Institute Genome Sequencing Center for Infectious Disease"/>
            <person name="Wu L."/>
            <person name="Ma J."/>
        </authorList>
    </citation>
    <scope>NUCLEOTIDE SEQUENCE [LARGE SCALE GENOMIC DNA]</scope>
    <source>
        <strain evidence="5">CCUG 59778</strain>
    </source>
</reference>
<evidence type="ECO:0000313" key="4">
    <source>
        <dbReference type="EMBL" id="MFC5289909.1"/>
    </source>
</evidence>
<feature type="region of interest" description="Disordered" evidence="1">
    <location>
        <begin position="686"/>
        <end position="710"/>
    </location>
</feature>
<organism evidence="4 5">
    <name type="scientific">Actinokineospora guangxiensis</name>
    <dbReference type="NCBI Taxonomy" id="1490288"/>
    <lineage>
        <taxon>Bacteria</taxon>
        <taxon>Bacillati</taxon>
        <taxon>Actinomycetota</taxon>
        <taxon>Actinomycetes</taxon>
        <taxon>Pseudonocardiales</taxon>
        <taxon>Pseudonocardiaceae</taxon>
        <taxon>Actinokineospora</taxon>
    </lineage>
</organism>
<dbReference type="RefSeq" id="WP_378249778.1">
    <property type="nucleotide sequence ID" value="NZ_JBHSKF010000013.1"/>
</dbReference>
<feature type="domain" description="AAA+ ATPase" evidence="3">
    <location>
        <begin position="370"/>
        <end position="530"/>
    </location>
</feature>
<evidence type="ECO:0000256" key="2">
    <source>
        <dbReference type="SAM" id="Phobius"/>
    </source>
</evidence>
<protein>
    <recommendedName>
        <fullName evidence="3">AAA+ ATPase domain-containing protein</fullName>
    </recommendedName>
</protein>
<dbReference type="Gene3D" id="3.40.50.300">
    <property type="entry name" value="P-loop containing nucleotide triphosphate hydrolases"/>
    <property type="match status" value="1"/>
</dbReference>
<accession>A0ABW0EUS0</accession>
<keyword evidence="2" id="KW-0812">Transmembrane</keyword>
<dbReference type="SMART" id="SM00382">
    <property type="entry name" value="AAA"/>
    <property type="match status" value="1"/>
</dbReference>
<feature type="transmembrane region" description="Helical" evidence="2">
    <location>
        <begin position="20"/>
        <end position="40"/>
    </location>
</feature>
<gene>
    <name evidence="4" type="ORF">ACFPM7_22875</name>
</gene>